<dbReference type="AlphaFoldDB" id="A0A381W0N2"/>
<proteinExistence type="predicted"/>
<dbReference type="EMBL" id="UINC01010193">
    <property type="protein sequence ID" value="SVA45437.1"/>
    <property type="molecule type" value="Genomic_DNA"/>
</dbReference>
<gene>
    <name evidence="1" type="ORF">METZ01_LOCUS98291</name>
</gene>
<organism evidence="1">
    <name type="scientific">marine metagenome</name>
    <dbReference type="NCBI Taxonomy" id="408172"/>
    <lineage>
        <taxon>unclassified sequences</taxon>
        <taxon>metagenomes</taxon>
        <taxon>ecological metagenomes</taxon>
    </lineage>
</organism>
<reference evidence="1" key="1">
    <citation type="submission" date="2018-05" db="EMBL/GenBank/DDBJ databases">
        <authorList>
            <person name="Lanie J.A."/>
            <person name="Ng W.-L."/>
            <person name="Kazmierczak K.M."/>
            <person name="Andrzejewski T.M."/>
            <person name="Davidsen T.M."/>
            <person name="Wayne K.J."/>
            <person name="Tettelin H."/>
            <person name="Glass J.I."/>
            <person name="Rusch D."/>
            <person name="Podicherti R."/>
            <person name="Tsui H.-C.T."/>
            <person name="Winkler M.E."/>
        </authorList>
    </citation>
    <scope>NUCLEOTIDE SEQUENCE</scope>
</reference>
<accession>A0A381W0N2</accession>
<evidence type="ECO:0000313" key="1">
    <source>
        <dbReference type="EMBL" id="SVA45437.1"/>
    </source>
</evidence>
<sequence>MSPRLYKITIALTIVSQAFAKVLVVPKDYATIQGGLDAAQEG</sequence>
<protein>
    <submittedName>
        <fullName evidence="1">Uncharacterized protein</fullName>
    </submittedName>
</protein>
<name>A0A381W0N2_9ZZZZ</name>
<feature type="non-terminal residue" evidence="1">
    <location>
        <position position="42"/>
    </location>
</feature>